<gene>
    <name evidence="2" type="ORF">HGB44_30105</name>
</gene>
<evidence type="ECO:0000313" key="2">
    <source>
        <dbReference type="EMBL" id="NKZ01887.1"/>
    </source>
</evidence>
<dbReference type="AlphaFoldDB" id="A0A7X6MIC3"/>
<evidence type="ECO:0000256" key="1">
    <source>
        <dbReference type="SAM" id="SignalP"/>
    </source>
</evidence>
<keyword evidence="1" id="KW-0732">Signal</keyword>
<dbReference type="Proteomes" id="UP000553209">
    <property type="component" value="Unassembled WGS sequence"/>
</dbReference>
<feature type="signal peptide" evidence="1">
    <location>
        <begin position="1"/>
        <end position="20"/>
    </location>
</feature>
<protein>
    <submittedName>
        <fullName evidence="2">Uncharacterized protein</fullName>
    </submittedName>
</protein>
<evidence type="ECO:0000313" key="3">
    <source>
        <dbReference type="Proteomes" id="UP000553209"/>
    </source>
</evidence>
<feature type="chain" id="PRO_5039233775" evidence="1">
    <location>
        <begin position="21"/>
        <end position="66"/>
    </location>
</feature>
<sequence>MKATKSLVTLVIAAALPLLAAESALASSTGTGHVREVPGAGVSVSGILDVCVPGTPVCLDGSDPWD</sequence>
<dbReference type="EMBL" id="JAAXPG010000046">
    <property type="protein sequence ID" value="NKZ01887.1"/>
    <property type="molecule type" value="Genomic_DNA"/>
</dbReference>
<name>A0A7X6MIC3_9ACTN</name>
<organism evidence="2 3">
    <name type="scientific">Nocardiopsis alborubida</name>
    <dbReference type="NCBI Taxonomy" id="146802"/>
    <lineage>
        <taxon>Bacteria</taxon>
        <taxon>Bacillati</taxon>
        <taxon>Actinomycetota</taxon>
        <taxon>Actinomycetes</taxon>
        <taxon>Streptosporangiales</taxon>
        <taxon>Nocardiopsidaceae</taxon>
        <taxon>Nocardiopsis</taxon>
    </lineage>
</organism>
<dbReference type="RefSeq" id="WP_061079710.1">
    <property type="nucleotide sequence ID" value="NZ_JAAXPG010000046.1"/>
</dbReference>
<comment type="caution">
    <text evidence="2">The sequence shown here is derived from an EMBL/GenBank/DDBJ whole genome shotgun (WGS) entry which is preliminary data.</text>
</comment>
<proteinExistence type="predicted"/>
<keyword evidence="3" id="KW-1185">Reference proteome</keyword>
<accession>A0A7X6MIC3</accession>
<reference evidence="2 3" key="1">
    <citation type="submission" date="2020-04" db="EMBL/GenBank/DDBJ databases">
        <title>MicrobeNet Type strains.</title>
        <authorList>
            <person name="Nicholson A.C."/>
        </authorList>
    </citation>
    <scope>NUCLEOTIDE SEQUENCE [LARGE SCALE GENOMIC DNA]</scope>
    <source>
        <strain evidence="2 3">ATCC 23612</strain>
    </source>
</reference>